<comment type="similarity">
    <text evidence="8">Belongs to the binding-protein-dependent transport system permease family.</text>
</comment>
<dbReference type="InterPro" id="IPR000515">
    <property type="entry name" value="MetI-like"/>
</dbReference>
<evidence type="ECO:0000259" key="9">
    <source>
        <dbReference type="PROSITE" id="PS50928"/>
    </source>
</evidence>
<feature type="transmembrane region" description="Helical" evidence="8">
    <location>
        <begin position="58"/>
        <end position="85"/>
    </location>
</feature>
<dbReference type="Gene3D" id="1.10.3720.10">
    <property type="entry name" value="MetI-like"/>
    <property type="match status" value="1"/>
</dbReference>
<comment type="caution">
    <text evidence="10">The sequence shown here is derived from an EMBL/GenBank/DDBJ whole genome shotgun (WGS) entry which is preliminary data.</text>
</comment>
<reference evidence="10 11" key="1">
    <citation type="submission" date="2019-11" db="EMBL/GenBank/DDBJ databases">
        <authorList>
            <person name="Cao P."/>
        </authorList>
    </citation>
    <scope>NUCLEOTIDE SEQUENCE [LARGE SCALE GENOMIC DNA]</scope>
    <source>
        <strain evidence="10 11">NEAU-AAG5</strain>
    </source>
</reference>
<organism evidence="10 11">
    <name type="scientific">Actinomadura litoris</name>
    <dbReference type="NCBI Taxonomy" id="2678616"/>
    <lineage>
        <taxon>Bacteria</taxon>
        <taxon>Bacillati</taxon>
        <taxon>Actinomycetota</taxon>
        <taxon>Actinomycetes</taxon>
        <taxon>Streptosporangiales</taxon>
        <taxon>Thermomonosporaceae</taxon>
        <taxon>Actinomadura</taxon>
    </lineage>
</organism>
<dbReference type="GO" id="GO:0043190">
    <property type="term" value="C:ATP-binding cassette (ABC) transporter complex"/>
    <property type="evidence" value="ECO:0007669"/>
    <property type="project" value="InterPro"/>
</dbReference>
<dbReference type="InterPro" id="IPR043429">
    <property type="entry name" value="ArtM/GltK/GlnP/TcyL/YhdX-like"/>
</dbReference>
<sequence>MLDRLDTLTIVPRRAVVARWVPGVVLAGLAAWLVVTVARSPNLDWGVVGDYLFAEPVLRGVGVTLVLTAATMVSGLLIGGVLALMRQSRNPVAIAVGAAYVWFFRGTPLLVQLVFWFNLALLFPRLGVGLPGTGLGWTAETNHVITPFVAALCGLALHEAAYMAEIIRGGFLAVPQGQIDAALTIGMTRGRAVRRIAVPQAVQVILPPLGNQFILILKGTSMVSVIGGGDLLTRSQQIYGMNYQVIALLMVASIWYLVLVSISSVGQYFLERVVRGQAEGGLLRRVVRNAFGGRR</sequence>
<dbReference type="SUPFAM" id="SSF161098">
    <property type="entry name" value="MetI-like"/>
    <property type="match status" value="1"/>
</dbReference>
<feature type="domain" description="ABC transmembrane type-1" evidence="9">
    <location>
        <begin position="61"/>
        <end position="267"/>
    </location>
</feature>
<dbReference type="CDD" id="cd06261">
    <property type="entry name" value="TM_PBP2"/>
    <property type="match status" value="1"/>
</dbReference>
<keyword evidence="6 8" id="KW-1133">Transmembrane helix</keyword>
<dbReference type="PANTHER" id="PTHR30614">
    <property type="entry name" value="MEMBRANE COMPONENT OF AMINO ACID ABC TRANSPORTER"/>
    <property type="match status" value="1"/>
</dbReference>
<dbReference type="GO" id="GO:0006865">
    <property type="term" value="P:amino acid transport"/>
    <property type="evidence" value="ECO:0007669"/>
    <property type="project" value="UniProtKB-KW"/>
</dbReference>
<keyword evidence="7 8" id="KW-0472">Membrane</keyword>
<feature type="transmembrane region" description="Helical" evidence="8">
    <location>
        <begin position="245"/>
        <end position="270"/>
    </location>
</feature>
<dbReference type="GO" id="GO:0022857">
    <property type="term" value="F:transmembrane transporter activity"/>
    <property type="evidence" value="ECO:0007669"/>
    <property type="project" value="InterPro"/>
</dbReference>
<keyword evidence="5" id="KW-0029">Amino-acid transport</keyword>
<keyword evidence="4 8" id="KW-0812">Transmembrane</keyword>
<dbReference type="InterPro" id="IPR010065">
    <property type="entry name" value="AA_ABC_transptr_permease_3TM"/>
</dbReference>
<evidence type="ECO:0000256" key="2">
    <source>
        <dbReference type="ARBA" id="ARBA00022448"/>
    </source>
</evidence>
<evidence type="ECO:0000256" key="5">
    <source>
        <dbReference type="ARBA" id="ARBA00022970"/>
    </source>
</evidence>
<feature type="transmembrane region" description="Helical" evidence="8">
    <location>
        <begin position="92"/>
        <end position="117"/>
    </location>
</feature>
<gene>
    <name evidence="10" type="ORF">GNZ18_20050</name>
</gene>
<evidence type="ECO:0000313" key="11">
    <source>
        <dbReference type="Proteomes" id="UP000432015"/>
    </source>
</evidence>
<dbReference type="Proteomes" id="UP000432015">
    <property type="component" value="Unassembled WGS sequence"/>
</dbReference>
<name>A0A7K1L399_9ACTN</name>
<keyword evidence="3" id="KW-1003">Cell membrane</keyword>
<comment type="subcellular location">
    <subcellularLocation>
        <location evidence="1 8">Cell membrane</location>
        <topology evidence="1 8">Multi-pass membrane protein</topology>
    </subcellularLocation>
</comment>
<evidence type="ECO:0000313" key="10">
    <source>
        <dbReference type="EMBL" id="MUN38882.1"/>
    </source>
</evidence>
<dbReference type="EMBL" id="WOFH01000006">
    <property type="protein sequence ID" value="MUN38882.1"/>
    <property type="molecule type" value="Genomic_DNA"/>
</dbReference>
<keyword evidence="11" id="KW-1185">Reference proteome</keyword>
<protein>
    <submittedName>
        <fullName evidence="10">ABC transporter permease subunit</fullName>
    </submittedName>
</protein>
<evidence type="ECO:0000256" key="7">
    <source>
        <dbReference type="ARBA" id="ARBA00023136"/>
    </source>
</evidence>
<evidence type="ECO:0000256" key="4">
    <source>
        <dbReference type="ARBA" id="ARBA00022692"/>
    </source>
</evidence>
<dbReference type="InterPro" id="IPR035906">
    <property type="entry name" value="MetI-like_sf"/>
</dbReference>
<accession>A0A7K1L399</accession>
<evidence type="ECO:0000256" key="3">
    <source>
        <dbReference type="ARBA" id="ARBA00022475"/>
    </source>
</evidence>
<dbReference type="AlphaFoldDB" id="A0A7K1L399"/>
<evidence type="ECO:0000256" key="1">
    <source>
        <dbReference type="ARBA" id="ARBA00004651"/>
    </source>
</evidence>
<dbReference type="Pfam" id="PF00528">
    <property type="entry name" value="BPD_transp_1"/>
    <property type="match status" value="1"/>
</dbReference>
<feature type="transmembrane region" description="Helical" evidence="8">
    <location>
        <begin position="20"/>
        <end position="38"/>
    </location>
</feature>
<proteinExistence type="inferred from homology"/>
<evidence type="ECO:0000256" key="8">
    <source>
        <dbReference type="RuleBase" id="RU363032"/>
    </source>
</evidence>
<dbReference type="PANTHER" id="PTHR30614:SF0">
    <property type="entry name" value="L-CYSTINE TRANSPORT SYSTEM PERMEASE PROTEIN TCYL"/>
    <property type="match status" value="1"/>
</dbReference>
<evidence type="ECO:0000256" key="6">
    <source>
        <dbReference type="ARBA" id="ARBA00022989"/>
    </source>
</evidence>
<dbReference type="PROSITE" id="PS50928">
    <property type="entry name" value="ABC_TM1"/>
    <property type="match status" value="1"/>
</dbReference>
<dbReference type="NCBIfam" id="TIGR01726">
    <property type="entry name" value="HEQRo_perm_3TM"/>
    <property type="match status" value="1"/>
</dbReference>
<keyword evidence="2 8" id="KW-0813">Transport</keyword>